<dbReference type="EMBL" id="CDMZ01004819">
    <property type="protein sequence ID" value="CEM51028.1"/>
    <property type="molecule type" value="Genomic_DNA"/>
</dbReference>
<gene>
    <name evidence="1" type="ORF">Cvel_10333</name>
</gene>
<proteinExistence type="predicted"/>
<dbReference type="VEuPathDB" id="CryptoDB:Cvel_10333"/>
<protein>
    <submittedName>
        <fullName evidence="1">Uncharacterized protein</fullName>
    </submittedName>
</protein>
<organism evidence="1">
    <name type="scientific">Chromera velia CCMP2878</name>
    <dbReference type="NCBI Taxonomy" id="1169474"/>
    <lineage>
        <taxon>Eukaryota</taxon>
        <taxon>Sar</taxon>
        <taxon>Alveolata</taxon>
        <taxon>Colpodellida</taxon>
        <taxon>Chromeraceae</taxon>
        <taxon>Chromera</taxon>
    </lineage>
</organism>
<sequence length="113" mass="12789">MPKGLFQLLETPLSQSTCALFVGKRQRTFVQNARWLGTAVENACQKAHGKLVHKNQCQQYLEAQGETRQTISGAFNEEVHVLNGRVLHSTSSRLRKKTTVPVSSRHFEWDPNV</sequence>
<accession>A0A0G4I2C8</accession>
<name>A0A0G4I2C8_9ALVE</name>
<reference evidence="1" key="1">
    <citation type="submission" date="2014-11" db="EMBL/GenBank/DDBJ databases">
        <authorList>
            <person name="Otto D Thomas"/>
            <person name="Naeem Raeece"/>
        </authorList>
    </citation>
    <scope>NUCLEOTIDE SEQUENCE</scope>
</reference>
<dbReference type="AlphaFoldDB" id="A0A0G4I2C8"/>
<evidence type="ECO:0000313" key="1">
    <source>
        <dbReference type="EMBL" id="CEM51028.1"/>
    </source>
</evidence>